<evidence type="ECO:0000256" key="1">
    <source>
        <dbReference type="ARBA" id="ARBA00022515"/>
    </source>
</evidence>
<dbReference type="GO" id="GO:0006302">
    <property type="term" value="P:double-strand break repair"/>
    <property type="evidence" value="ECO:0007669"/>
    <property type="project" value="InterPro"/>
</dbReference>
<comment type="catalytic activity">
    <reaction evidence="12">
        <text>Couples ATP hydrolysis with the unwinding of duplex DNA by translocating in the 3'-5' direction.</text>
        <dbReference type="EC" id="5.6.2.4"/>
    </reaction>
</comment>
<dbReference type="InterPro" id="IPR001650">
    <property type="entry name" value="Helicase_C-like"/>
</dbReference>
<keyword evidence="2 12" id="KW-0235">DNA replication</keyword>
<evidence type="ECO:0000256" key="9">
    <source>
        <dbReference type="ARBA" id="ARBA00023125"/>
    </source>
</evidence>
<comment type="catalytic activity">
    <reaction evidence="11 12">
        <text>ATP + H2O = ADP + phosphate + H(+)</text>
        <dbReference type="Rhea" id="RHEA:13065"/>
        <dbReference type="ChEBI" id="CHEBI:15377"/>
        <dbReference type="ChEBI" id="CHEBI:15378"/>
        <dbReference type="ChEBI" id="CHEBI:30616"/>
        <dbReference type="ChEBI" id="CHEBI:43474"/>
        <dbReference type="ChEBI" id="CHEBI:456216"/>
        <dbReference type="EC" id="5.6.2.4"/>
    </reaction>
</comment>
<comment type="subunit">
    <text evidence="12">Component of the replication restart primosome.</text>
</comment>
<evidence type="ECO:0000313" key="14">
    <source>
        <dbReference type="EMBL" id="QBB69172.1"/>
    </source>
</evidence>
<evidence type="ECO:0000256" key="6">
    <source>
        <dbReference type="ARBA" id="ARBA00022806"/>
    </source>
</evidence>
<dbReference type="SMART" id="SM00487">
    <property type="entry name" value="DEXDc"/>
    <property type="match status" value="1"/>
</dbReference>
<dbReference type="InterPro" id="IPR011545">
    <property type="entry name" value="DEAD/DEAH_box_helicase_dom"/>
</dbReference>
<evidence type="ECO:0000256" key="11">
    <source>
        <dbReference type="ARBA" id="ARBA00048988"/>
    </source>
</evidence>
<dbReference type="GO" id="GO:0006270">
    <property type="term" value="P:DNA replication initiation"/>
    <property type="evidence" value="ECO:0007669"/>
    <property type="project" value="TreeGrafter"/>
</dbReference>
<proteinExistence type="inferred from homology"/>
<comment type="cofactor">
    <cofactor evidence="12">
        <name>Zn(2+)</name>
        <dbReference type="ChEBI" id="CHEBI:29105"/>
    </cofactor>
    <text evidence="12">Binds 2 zinc ions per subunit.</text>
</comment>
<feature type="binding site" evidence="12">
    <location>
        <position position="474"/>
    </location>
    <ligand>
        <name>Zn(2+)</name>
        <dbReference type="ChEBI" id="CHEBI:29105"/>
        <label>1</label>
    </ligand>
</feature>
<comment type="function">
    <text evidence="12">Initiates the restart of stalled replication forks, which reloads the replicative helicase on sites other than the origin of replication. Recognizes and binds to abandoned replication forks and remodels them to uncover a helicase loading site. Promotes assembly of the primosome at these replication forks.</text>
</comment>
<dbReference type="HAMAP" id="MF_00983">
    <property type="entry name" value="PriA"/>
    <property type="match status" value="1"/>
</dbReference>
<feature type="binding site" evidence="12">
    <location>
        <position position="477"/>
    </location>
    <ligand>
        <name>Zn(2+)</name>
        <dbReference type="ChEBI" id="CHEBI:29105"/>
        <label>1</label>
    </ligand>
</feature>
<dbReference type="InterPro" id="IPR040498">
    <property type="entry name" value="PriA_CRR"/>
</dbReference>
<evidence type="ECO:0000256" key="3">
    <source>
        <dbReference type="ARBA" id="ARBA00022723"/>
    </source>
</evidence>
<dbReference type="NCBIfam" id="NF004067">
    <property type="entry name" value="PRK05580.1-4"/>
    <property type="match status" value="1"/>
</dbReference>
<dbReference type="Pfam" id="PF00270">
    <property type="entry name" value="DEAD"/>
    <property type="match status" value="1"/>
</dbReference>
<keyword evidence="15" id="KW-1185">Reference proteome</keyword>
<dbReference type="RefSeq" id="WP_129831428.1">
    <property type="nucleotide sequence ID" value="NZ_CP035704.1"/>
</dbReference>
<dbReference type="InterPro" id="IPR027417">
    <property type="entry name" value="P-loop_NTPase"/>
</dbReference>
<dbReference type="InterPro" id="IPR005259">
    <property type="entry name" value="PriA"/>
</dbReference>
<dbReference type="InterPro" id="IPR041222">
    <property type="entry name" value="PriA_3primeBD"/>
</dbReference>
<dbReference type="GO" id="GO:0006269">
    <property type="term" value="P:DNA replication, synthesis of primer"/>
    <property type="evidence" value="ECO:0007669"/>
    <property type="project" value="UniProtKB-KW"/>
</dbReference>
<dbReference type="Gene3D" id="3.40.50.300">
    <property type="entry name" value="P-loop containing nucleotide triphosphate hydrolases"/>
    <property type="match status" value="2"/>
</dbReference>
<evidence type="ECO:0000259" key="13">
    <source>
        <dbReference type="PROSITE" id="PS51192"/>
    </source>
</evidence>
<keyword evidence="1 12" id="KW-0639">Primosome</keyword>
<dbReference type="GO" id="GO:0006310">
    <property type="term" value="P:DNA recombination"/>
    <property type="evidence" value="ECO:0007669"/>
    <property type="project" value="InterPro"/>
</dbReference>
<comment type="similarity">
    <text evidence="12">Belongs to the helicase family. PriA subfamily.</text>
</comment>
<protein>
    <recommendedName>
        <fullName evidence="12">Replication restart protein PriA</fullName>
    </recommendedName>
    <alternativeName>
        <fullName evidence="12">ATP-dependent DNA helicase PriA</fullName>
        <ecNumber evidence="12">5.6.2.4</ecNumber>
    </alternativeName>
    <alternativeName>
        <fullName evidence="12">DNA 3'-5' helicase PriA</fullName>
    </alternativeName>
</protein>
<keyword evidence="6 12" id="KW-0347">Helicase</keyword>
<dbReference type="SMART" id="SM00490">
    <property type="entry name" value="HELICc"/>
    <property type="match status" value="1"/>
</dbReference>
<dbReference type="Pfam" id="PF18074">
    <property type="entry name" value="PriA_C"/>
    <property type="match status" value="1"/>
</dbReference>
<dbReference type="Pfam" id="PF18319">
    <property type="entry name" value="Zn_ribbon_PriA"/>
    <property type="match status" value="1"/>
</dbReference>
<dbReference type="Proteomes" id="UP000291562">
    <property type="component" value="Chromosome"/>
</dbReference>
<dbReference type="NCBIfam" id="TIGR00595">
    <property type="entry name" value="priA"/>
    <property type="match status" value="1"/>
</dbReference>
<gene>
    <name evidence="12" type="primary">priA</name>
    <name evidence="14" type="ORF">ELE36_01595</name>
</gene>
<feature type="binding site" evidence="12">
    <location>
        <position position="446"/>
    </location>
    <ligand>
        <name>Zn(2+)</name>
        <dbReference type="ChEBI" id="CHEBI:29105"/>
        <label>2</label>
    </ligand>
</feature>
<dbReference type="GO" id="GO:0005524">
    <property type="term" value="F:ATP binding"/>
    <property type="evidence" value="ECO:0007669"/>
    <property type="project" value="UniProtKB-UniRule"/>
</dbReference>
<dbReference type="InterPro" id="IPR014001">
    <property type="entry name" value="Helicase_ATP-bd"/>
</dbReference>
<dbReference type="CDD" id="cd17929">
    <property type="entry name" value="DEXHc_priA"/>
    <property type="match status" value="1"/>
</dbReference>
<evidence type="ECO:0000256" key="2">
    <source>
        <dbReference type="ARBA" id="ARBA00022705"/>
    </source>
</evidence>
<evidence type="ECO:0000256" key="10">
    <source>
        <dbReference type="ARBA" id="ARBA00023235"/>
    </source>
</evidence>
<dbReference type="PROSITE" id="PS51192">
    <property type="entry name" value="HELICASE_ATP_BIND_1"/>
    <property type="match status" value="1"/>
</dbReference>
<accession>A0A411HFB4</accession>
<evidence type="ECO:0000313" key="15">
    <source>
        <dbReference type="Proteomes" id="UP000291562"/>
    </source>
</evidence>
<dbReference type="InterPro" id="IPR042115">
    <property type="entry name" value="PriA_3primeBD_sf"/>
</dbReference>
<keyword evidence="10 12" id="KW-0413">Isomerase</keyword>
<dbReference type="FunFam" id="3.40.50.300:FF:000489">
    <property type="entry name" value="Primosome assembly protein PriA"/>
    <property type="match status" value="1"/>
</dbReference>
<keyword evidence="3 12" id="KW-0479">Metal-binding</keyword>
<dbReference type="EMBL" id="CP035704">
    <property type="protein sequence ID" value="QBB69172.1"/>
    <property type="molecule type" value="Genomic_DNA"/>
</dbReference>
<dbReference type="OrthoDB" id="9759544at2"/>
<feature type="binding site" evidence="12">
    <location>
        <position position="434"/>
    </location>
    <ligand>
        <name>Zn(2+)</name>
        <dbReference type="ChEBI" id="CHEBI:29105"/>
        <label>1</label>
    </ligand>
</feature>
<dbReference type="Gene3D" id="3.40.1440.60">
    <property type="entry name" value="PriA, 3(prime) DNA-binding domain"/>
    <property type="match status" value="1"/>
</dbReference>
<dbReference type="GO" id="GO:0043138">
    <property type="term" value="F:3'-5' DNA helicase activity"/>
    <property type="evidence" value="ECO:0007669"/>
    <property type="project" value="UniProtKB-EC"/>
</dbReference>
<dbReference type="Pfam" id="PF17764">
    <property type="entry name" value="PriA_3primeBD"/>
    <property type="match status" value="1"/>
</dbReference>
<reference evidence="14 15" key="1">
    <citation type="submission" date="2019-01" db="EMBL/GenBank/DDBJ databases">
        <title>Pseudolysobacter antarctica gen. nov., sp. nov., isolated from Fildes Peninsula, Antarctica.</title>
        <authorList>
            <person name="Wei Z."/>
            <person name="Peng F."/>
        </authorList>
    </citation>
    <scope>NUCLEOTIDE SEQUENCE [LARGE SCALE GENOMIC DNA]</scope>
    <source>
        <strain evidence="14 15">AQ6-296</strain>
    </source>
</reference>
<dbReference type="FunFam" id="3.40.1440.60:FF:000001">
    <property type="entry name" value="Primosomal protein N"/>
    <property type="match status" value="1"/>
</dbReference>
<keyword evidence="8 12" id="KW-0067">ATP-binding</keyword>
<dbReference type="InterPro" id="IPR041236">
    <property type="entry name" value="PriA_C"/>
</dbReference>
<dbReference type="GO" id="GO:0008270">
    <property type="term" value="F:zinc ion binding"/>
    <property type="evidence" value="ECO:0007669"/>
    <property type="project" value="UniProtKB-UniRule"/>
</dbReference>
<name>A0A411HFB4_9GAMM</name>
<dbReference type="PANTHER" id="PTHR30580:SF0">
    <property type="entry name" value="PRIMOSOMAL PROTEIN N"/>
    <property type="match status" value="1"/>
</dbReference>
<feature type="binding site" evidence="12">
    <location>
        <position position="461"/>
    </location>
    <ligand>
        <name>Zn(2+)</name>
        <dbReference type="ChEBI" id="CHEBI:29105"/>
        <label>2</label>
    </ligand>
</feature>
<evidence type="ECO:0000256" key="7">
    <source>
        <dbReference type="ARBA" id="ARBA00022833"/>
    </source>
</evidence>
<keyword evidence="9 12" id="KW-0238">DNA-binding</keyword>
<dbReference type="PANTHER" id="PTHR30580">
    <property type="entry name" value="PRIMOSOMAL PROTEIN N"/>
    <property type="match status" value="1"/>
</dbReference>
<dbReference type="EC" id="5.6.2.4" evidence="12"/>
<dbReference type="GO" id="GO:1990077">
    <property type="term" value="C:primosome complex"/>
    <property type="evidence" value="ECO:0007669"/>
    <property type="project" value="UniProtKB-UniRule"/>
</dbReference>
<feature type="binding site" evidence="12">
    <location>
        <position position="443"/>
    </location>
    <ligand>
        <name>Zn(2+)</name>
        <dbReference type="ChEBI" id="CHEBI:29105"/>
        <label>2</label>
    </ligand>
</feature>
<dbReference type="GO" id="GO:0016887">
    <property type="term" value="F:ATP hydrolysis activity"/>
    <property type="evidence" value="ECO:0007669"/>
    <property type="project" value="RHEA"/>
</dbReference>
<dbReference type="SUPFAM" id="SSF52540">
    <property type="entry name" value="P-loop containing nucleoside triphosphate hydrolases"/>
    <property type="match status" value="2"/>
</dbReference>
<sequence length="728" mass="80142">MPTVLRVAVPVPLPQLFDYLPPVDVDAAALIPGCRVLVPFGRTRRVGVLLEIARESNVPSHRLKPALMLLDAQPLLDAELLCSLMWAARYYQYPLGAVLECALPIGLRQAKPLPAAGERALALTETGAAASPAGKPTARTNLLLQILAQGPRTYPELDNALPGWRAAATSLRKRDLIVGITLTTRARPHMPMIGPPLNVEQQHAVDEIDAAHGRFAPFVLEGVTGSGKTEVYLALIEQALARGQQALILVPEIGLTPQILRRFRERLPCAVHALHSGLSDGERTRTWLAAARGEAQVILGTRSAIFTPLPRAGLIVIDEEHDASYKQQEGFRYHARDFALVRARSLNVSVVLGSATPSLETLANVETGRYRCLPLRERAGAARMPIPRIVDLRGQRLQHGLSTELIRAIRDCIGRGEQALVFKNRRGYAPVLLCHGCGWTATCTRCNKPLTLHRRENRLRCHHCGADRPVPIACPECQGTQLQTQGQGTEKLEDMLIELFPHVAVVRIDRETTRRKDSLEQLFAQLTPDQPGILIGTQMLAKGHDLPNLTLVAIVGVDEGLFSHDFRAGERMGQLVVQVAGRAGRARKPGTVWLQTHHPEHPLLLTLLRRGYRELAAQILDERRGAGFPPHTHLALLRADASSLAPLQEFLDRATTLASTADKNLQALGPMPAPMPRRAGRERAQLLLLADQRSTLQTFLPAWLNQLRALPEAKRVRWSLDVDPVDLY</sequence>
<keyword evidence="4 12" id="KW-0547">Nucleotide-binding</keyword>
<organism evidence="14 15">
    <name type="scientific">Pseudolysobacter antarcticus</name>
    <dbReference type="NCBI Taxonomy" id="2511995"/>
    <lineage>
        <taxon>Bacteria</taxon>
        <taxon>Pseudomonadati</taxon>
        <taxon>Pseudomonadota</taxon>
        <taxon>Gammaproteobacteria</taxon>
        <taxon>Lysobacterales</taxon>
        <taxon>Rhodanobacteraceae</taxon>
        <taxon>Pseudolysobacter</taxon>
    </lineage>
</organism>
<evidence type="ECO:0000256" key="4">
    <source>
        <dbReference type="ARBA" id="ARBA00022741"/>
    </source>
</evidence>
<evidence type="ECO:0000256" key="12">
    <source>
        <dbReference type="HAMAP-Rule" id="MF_00983"/>
    </source>
</evidence>
<feature type="domain" description="Helicase ATP-binding" evidence="13">
    <location>
        <begin position="209"/>
        <end position="375"/>
    </location>
</feature>
<dbReference type="GO" id="GO:0003677">
    <property type="term" value="F:DNA binding"/>
    <property type="evidence" value="ECO:0007669"/>
    <property type="project" value="UniProtKB-UniRule"/>
</dbReference>
<feature type="binding site" evidence="12">
    <location>
        <position position="437"/>
    </location>
    <ligand>
        <name>Zn(2+)</name>
        <dbReference type="ChEBI" id="CHEBI:29105"/>
        <label>1</label>
    </ligand>
</feature>
<keyword evidence="7 12" id="KW-0862">Zinc</keyword>
<keyword evidence="5 12" id="KW-0378">Hydrolase</keyword>
<feature type="binding site" evidence="12">
    <location>
        <position position="464"/>
    </location>
    <ligand>
        <name>Zn(2+)</name>
        <dbReference type="ChEBI" id="CHEBI:29105"/>
        <label>2</label>
    </ligand>
</feature>
<dbReference type="KEGG" id="xbc:ELE36_01595"/>
<dbReference type="AlphaFoldDB" id="A0A411HFB4"/>
<evidence type="ECO:0000256" key="8">
    <source>
        <dbReference type="ARBA" id="ARBA00022840"/>
    </source>
</evidence>
<evidence type="ECO:0000256" key="5">
    <source>
        <dbReference type="ARBA" id="ARBA00022801"/>
    </source>
</evidence>
<dbReference type="Pfam" id="PF00271">
    <property type="entry name" value="Helicase_C"/>
    <property type="match status" value="1"/>
</dbReference>